<keyword evidence="3" id="KW-1185">Reference proteome</keyword>
<accession>A0ABR2TBY3</accession>
<gene>
    <name evidence="2" type="ORF">V6N11_077059</name>
</gene>
<evidence type="ECO:0000256" key="1">
    <source>
        <dbReference type="SAM" id="MobiDB-lite"/>
    </source>
</evidence>
<name>A0ABR2TBY3_9ROSI</name>
<feature type="compositionally biased region" description="Basic residues" evidence="1">
    <location>
        <begin position="83"/>
        <end position="102"/>
    </location>
</feature>
<feature type="region of interest" description="Disordered" evidence="1">
    <location>
        <begin position="79"/>
        <end position="117"/>
    </location>
</feature>
<comment type="caution">
    <text evidence="2">The sequence shown here is derived from an EMBL/GenBank/DDBJ whole genome shotgun (WGS) entry which is preliminary data.</text>
</comment>
<evidence type="ECO:0000313" key="3">
    <source>
        <dbReference type="Proteomes" id="UP001396334"/>
    </source>
</evidence>
<reference evidence="2 3" key="1">
    <citation type="journal article" date="2024" name="G3 (Bethesda)">
        <title>Genome assembly of Hibiscus sabdariffa L. provides insights into metabolisms of medicinal natural products.</title>
        <authorList>
            <person name="Kim T."/>
        </authorList>
    </citation>
    <scope>NUCLEOTIDE SEQUENCE [LARGE SCALE GENOMIC DNA]</scope>
    <source>
        <strain evidence="2">TK-2024</strain>
        <tissue evidence="2">Old leaves</tissue>
    </source>
</reference>
<protein>
    <submittedName>
        <fullName evidence="2">Uncharacterized protein</fullName>
    </submittedName>
</protein>
<dbReference type="Proteomes" id="UP001396334">
    <property type="component" value="Unassembled WGS sequence"/>
</dbReference>
<proteinExistence type="predicted"/>
<organism evidence="2 3">
    <name type="scientific">Hibiscus sabdariffa</name>
    <name type="common">roselle</name>
    <dbReference type="NCBI Taxonomy" id="183260"/>
    <lineage>
        <taxon>Eukaryota</taxon>
        <taxon>Viridiplantae</taxon>
        <taxon>Streptophyta</taxon>
        <taxon>Embryophyta</taxon>
        <taxon>Tracheophyta</taxon>
        <taxon>Spermatophyta</taxon>
        <taxon>Magnoliopsida</taxon>
        <taxon>eudicotyledons</taxon>
        <taxon>Gunneridae</taxon>
        <taxon>Pentapetalae</taxon>
        <taxon>rosids</taxon>
        <taxon>malvids</taxon>
        <taxon>Malvales</taxon>
        <taxon>Malvaceae</taxon>
        <taxon>Malvoideae</taxon>
        <taxon>Hibiscus</taxon>
    </lineage>
</organism>
<sequence>MIDEEWSELTHQVKYETTPIFPLKRNSDDDIRHCFQGSEAISWVKWRENLVVTPHLLVSLLFFLFESLDDVKAKAPAKTHFPTAHHHIPPKHLNSRRRHRAPKQTSTPCTQPAPRRCRTPSALKYFSDSDIFPDRDY</sequence>
<evidence type="ECO:0000313" key="2">
    <source>
        <dbReference type="EMBL" id="KAK9035008.1"/>
    </source>
</evidence>
<dbReference type="EMBL" id="JBBPBN010000006">
    <property type="protein sequence ID" value="KAK9035008.1"/>
    <property type="molecule type" value="Genomic_DNA"/>
</dbReference>